<dbReference type="AlphaFoldDB" id="A0A644TJH2"/>
<dbReference type="EMBL" id="VSSQ01000032">
    <property type="protein sequence ID" value="MPL66567.1"/>
    <property type="molecule type" value="Genomic_DNA"/>
</dbReference>
<gene>
    <name evidence="2" type="ORF">SDC9_12253</name>
</gene>
<protein>
    <submittedName>
        <fullName evidence="2">Uncharacterized protein</fullName>
    </submittedName>
</protein>
<comment type="caution">
    <text evidence="2">The sequence shown here is derived from an EMBL/GenBank/DDBJ whole genome shotgun (WGS) entry which is preliminary data.</text>
</comment>
<evidence type="ECO:0000313" key="2">
    <source>
        <dbReference type="EMBL" id="MPL66567.1"/>
    </source>
</evidence>
<reference evidence="2" key="1">
    <citation type="submission" date="2019-08" db="EMBL/GenBank/DDBJ databases">
        <authorList>
            <person name="Kucharzyk K."/>
            <person name="Murdoch R.W."/>
            <person name="Higgins S."/>
            <person name="Loffler F."/>
        </authorList>
    </citation>
    <scope>NUCLEOTIDE SEQUENCE</scope>
</reference>
<feature type="coiled-coil region" evidence="1">
    <location>
        <begin position="35"/>
        <end position="99"/>
    </location>
</feature>
<proteinExistence type="predicted"/>
<name>A0A644TJH2_9ZZZZ</name>
<accession>A0A644TJH2</accession>
<keyword evidence="1" id="KW-0175">Coiled coil</keyword>
<evidence type="ECO:0000256" key="1">
    <source>
        <dbReference type="SAM" id="Coils"/>
    </source>
</evidence>
<sequence length="117" mass="12920">MAFSDNLKSFLEKTFDGSKEFLNKAGAQAQTWSEMGRLRIEILRLRQKAQSLTSRLGANVYELLVEKGEPMIGSSSQGIEELLNQLKAIEREISEKESAFRLAGGKDADLDGDGRPG</sequence>
<organism evidence="2">
    <name type="scientific">bioreactor metagenome</name>
    <dbReference type="NCBI Taxonomy" id="1076179"/>
    <lineage>
        <taxon>unclassified sequences</taxon>
        <taxon>metagenomes</taxon>
        <taxon>ecological metagenomes</taxon>
    </lineage>
</organism>